<sequence>MGQHSVGSFVNLANCPMMRLLKLLLTLPPRPTPKPSTRSHAGFN</sequence>
<name>A0A914RS05_PAREQ</name>
<reference evidence="2" key="1">
    <citation type="submission" date="2022-11" db="UniProtKB">
        <authorList>
            <consortium name="WormBaseParasite"/>
        </authorList>
    </citation>
    <scope>IDENTIFICATION</scope>
</reference>
<accession>A0A914RS05</accession>
<dbReference type="Proteomes" id="UP000887564">
    <property type="component" value="Unplaced"/>
</dbReference>
<dbReference type="AlphaFoldDB" id="A0A914RS05"/>
<organism evidence="1 2">
    <name type="scientific">Parascaris equorum</name>
    <name type="common">Equine roundworm</name>
    <dbReference type="NCBI Taxonomy" id="6256"/>
    <lineage>
        <taxon>Eukaryota</taxon>
        <taxon>Metazoa</taxon>
        <taxon>Ecdysozoa</taxon>
        <taxon>Nematoda</taxon>
        <taxon>Chromadorea</taxon>
        <taxon>Rhabditida</taxon>
        <taxon>Spirurina</taxon>
        <taxon>Ascaridomorpha</taxon>
        <taxon>Ascaridoidea</taxon>
        <taxon>Ascarididae</taxon>
        <taxon>Parascaris</taxon>
    </lineage>
</organism>
<proteinExistence type="predicted"/>
<dbReference type="WBParaSite" id="PEQ_0000473901-mRNA-1">
    <property type="protein sequence ID" value="PEQ_0000473901-mRNA-1"/>
    <property type="gene ID" value="PEQ_0000473901"/>
</dbReference>
<evidence type="ECO:0000313" key="1">
    <source>
        <dbReference type="Proteomes" id="UP000887564"/>
    </source>
</evidence>
<evidence type="ECO:0000313" key="2">
    <source>
        <dbReference type="WBParaSite" id="PEQ_0000473901-mRNA-1"/>
    </source>
</evidence>
<keyword evidence="1" id="KW-1185">Reference proteome</keyword>
<protein>
    <submittedName>
        <fullName evidence="2">Uncharacterized protein</fullName>
    </submittedName>
</protein>